<dbReference type="InterPro" id="IPR022488">
    <property type="entry name" value="PPK2-related"/>
</dbReference>
<gene>
    <name evidence="2" type="ORF">GIY09_09770</name>
</gene>
<comment type="caution">
    <text evidence="2">The sequence shown here is derived from an EMBL/GenBank/DDBJ whole genome shotgun (WGS) entry which is preliminary data.</text>
</comment>
<feature type="domain" description="Polyphosphate kinase-2-related" evidence="1">
    <location>
        <begin position="18"/>
        <end position="215"/>
    </location>
</feature>
<dbReference type="Proteomes" id="UP000430975">
    <property type="component" value="Unassembled WGS sequence"/>
</dbReference>
<reference evidence="2 3" key="1">
    <citation type="submission" date="2019-11" db="EMBL/GenBank/DDBJ databases">
        <title>Characterisation of Fundicoccus ignavus gen. nov. sp. nov., a novel genus of the family Aerococcaceae isolated from bulk tank milk.</title>
        <authorList>
            <person name="Siebert A."/>
            <person name="Huptas C."/>
            <person name="Wenning M."/>
            <person name="Scherer S."/>
            <person name="Doll E.V."/>
        </authorList>
    </citation>
    <scope>NUCLEOTIDE SEQUENCE [LARGE SCALE GENOMIC DNA]</scope>
    <source>
        <strain evidence="2 3">WS4759</strain>
    </source>
</reference>
<accession>A0A6I2GE61</accession>
<dbReference type="SUPFAM" id="SSF52540">
    <property type="entry name" value="P-loop containing nucleoside triphosphate hydrolases"/>
    <property type="match status" value="2"/>
</dbReference>
<dbReference type="RefSeq" id="WP_153863869.1">
    <property type="nucleotide sequence ID" value="NZ_WJQS01000009.1"/>
</dbReference>
<keyword evidence="3" id="KW-1185">Reference proteome</keyword>
<dbReference type="InterPro" id="IPR027417">
    <property type="entry name" value="P-loop_NTPase"/>
</dbReference>
<organism evidence="2 3">
    <name type="scientific">Fundicoccus ignavus</name>
    <dbReference type="NCBI Taxonomy" id="2664442"/>
    <lineage>
        <taxon>Bacteria</taxon>
        <taxon>Bacillati</taxon>
        <taxon>Bacillota</taxon>
        <taxon>Bacilli</taxon>
        <taxon>Lactobacillales</taxon>
        <taxon>Aerococcaceae</taxon>
        <taxon>Fundicoccus</taxon>
    </lineage>
</organism>
<evidence type="ECO:0000313" key="2">
    <source>
        <dbReference type="EMBL" id="MRI86130.1"/>
    </source>
</evidence>
<dbReference type="EMBL" id="WJQS01000009">
    <property type="protein sequence ID" value="MRI86130.1"/>
    <property type="molecule type" value="Genomic_DNA"/>
</dbReference>
<evidence type="ECO:0000259" key="1">
    <source>
        <dbReference type="Pfam" id="PF03976"/>
    </source>
</evidence>
<protein>
    <recommendedName>
        <fullName evidence="1">Polyphosphate kinase-2-related domain-containing protein</fullName>
    </recommendedName>
</protein>
<dbReference type="AlphaFoldDB" id="A0A6I2GE61"/>
<name>A0A6I2GE61_9LACT</name>
<sequence length="502" mass="59773">MLKDFKFDKVDQRYVNFKRSDLGEQLDRLQRIVQRLDIPVLILVDGWESSGKGFVINDLTRELDPRYVRVEVFEGATEEEMRHTSVWRFWRKIPSRREMVVYDRSFYYQVFNHDERTDKKLAQRVQELLALEKMLVDDDTIVIKLFLNVTEETQANNIKQLEQSTRSQFLLSDEDYAQAKDYASHQKWFDKVLKATDLPYSPWHIIAAEDLKLASKTALGLTIELITAGIEQITLRRTSQEDLPTHEYYIDQPKLDDVDLSLKLSEKEYDKDLEKLQKEAANLVYECYTHDIAIVLAFEGVDAAGKGGAIKRLTRHIDPRSYKIYGINAPNQIERLFHYLWRFQIELPQDGDMVIFDRSWYGRVLVERVEGLTPQRDWQRAYKEINQMEKTLTDHGSVVMKFFLYIDEDEQAKRFQDRLNEPEKNYKITTEDWRNRKKWDEYILAMNEMLDRTHTENAPWYIISGQDKYHARHQVLKYFIQHLKDTLAKNTQKASKMKKRKE</sequence>
<dbReference type="PANTHER" id="PTHR34383:SF3">
    <property type="entry name" value="POLYPHOSPHATE:AMP PHOSPHOTRANSFERASE"/>
    <property type="match status" value="1"/>
</dbReference>
<dbReference type="Pfam" id="PF03976">
    <property type="entry name" value="PPK2"/>
    <property type="match status" value="2"/>
</dbReference>
<evidence type="ECO:0000313" key="3">
    <source>
        <dbReference type="Proteomes" id="UP000430975"/>
    </source>
</evidence>
<proteinExistence type="predicted"/>
<feature type="domain" description="Polyphosphate kinase-2-related" evidence="1">
    <location>
        <begin position="264"/>
        <end position="487"/>
    </location>
</feature>
<dbReference type="PANTHER" id="PTHR34383">
    <property type="entry name" value="POLYPHOSPHATE:AMP PHOSPHOTRANSFERASE-RELATED"/>
    <property type="match status" value="1"/>
</dbReference>
<dbReference type="Gene3D" id="3.40.50.300">
    <property type="entry name" value="P-loop containing nucleotide triphosphate hydrolases"/>
    <property type="match status" value="2"/>
</dbReference>